<proteinExistence type="predicted"/>
<gene>
    <name evidence="1" type="ORF">NQZ67_20440</name>
</gene>
<dbReference type="RefSeq" id="WP_257449502.1">
    <property type="nucleotide sequence ID" value="NZ_JANIPJ010000015.1"/>
</dbReference>
<comment type="caution">
    <text evidence="1">The sequence shown here is derived from an EMBL/GenBank/DDBJ whole genome shotgun (WGS) entry which is preliminary data.</text>
</comment>
<organism evidence="1 2">
    <name type="scientific">Paenibacillus soyae</name>
    <dbReference type="NCBI Taxonomy" id="2969249"/>
    <lineage>
        <taxon>Bacteria</taxon>
        <taxon>Bacillati</taxon>
        <taxon>Bacillota</taxon>
        <taxon>Bacilli</taxon>
        <taxon>Bacillales</taxon>
        <taxon>Paenibacillaceae</taxon>
        <taxon>Paenibacillus</taxon>
    </lineage>
</organism>
<dbReference type="Proteomes" id="UP001141950">
    <property type="component" value="Unassembled WGS sequence"/>
</dbReference>
<sequence length="60" mass="6512">AFASSFLQIPPRDGHPCSWLTVGVRQPPFGTFTLEMTPMLGVQKENGPGICPSRFKGMSC</sequence>
<evidence type="ECO:0000313" key="1">
    <source>
        <dbReference type="EMBL" id="MCR2806255.1"/>
    </source>
</evidence>
<dbReference type="AlphaFoldDB" id="A0A9X2SAR9"/>
<feature type="non-terminal residue" evidence="1">
    <location>
        <position position="1"/>
    </location>
</feature>
<dbReference type="EMBL" id="JANIPJ010000015">
    <property type="protein sequence ID" value="MCR2806255.1"/>
    <property type="molecule type" value="Genomic_DNA"/>
</dbReference>
<protein>
    <submittedName>
        <fullName evidence="1">Uncharacterized protein</fullName>
    </submittedName>
</protein>
<keyword evidence="2" id="KW-1185">Reference proteome</keyword>
<evidence type="ECO:0000313" key="2">
    <source>
        <dbReference type="Proteomes" id="UP001141950"/>
    </source>
</evidence>
<name>A0A9X2SAR9_9BACL</name>
<accession>A0A9X2SAR9</accession>
<reference evidence="1" key="1">
    <citation type="submission" date="2022-08" db="EMBL/GenBank/DDBJ databases">
        <title>The genomic sequence of strain Paenibacillus sp. SCIV0701.</title>
        <authorList>
            <person name="Zhao H."/>
        </authorList>
    </citation>
    <scope>NUCLEOTIDE SEQUENCE</scope>
    <source>
        <strain evidence="1">SCIV0701</strain>
    </source>
</reference>